<dbReference type="Proteomes" id="UP000250434">
    <property type="component" value="Chromosome"/>
</dbReference>
<dbReference type="SUPFAM" id="SSF52540">
    <property type="entry name" value="P-loop containing nucleoside triphosphate hydrolases"/>
    <property type="match status" value="1"/>
</dbReference>
<evidence type="ECO:0000313" key="7">
    <source>
        <dbReference type="Proteomes" id="UP000250434"/>
    </source>
</evidence>
<evidence type="ECO:0000259" key="3">
    <source>
        <dbReference type="Pfam" id="PF01935"/>
    </source>
</evidence>
<feature type="domain" description="Helicase HerA central" evidence="3">
    <location>
        <begin position="413"/>
        <end position="484"/>
    </location>
</feature>
<accession>A0A344L6K6</accession>
<sequence>MTGSPLQDYLRDPGAALRAVLGALREFAVTAGPVAVPLFVVAAVVGVVAGRRWWARRCHDRMAADARVVTVLAPPTVDSDGAAALYANLVGLLRPGWKRRVFGQPHLVWDYVFSQAGMALRLWLPGIVPPGMAERAIEAAWPGAHTRTTPAEPPIPLSAPAGKVVDAVGGELRLARSEALPIRSDFPADPVRALLGAPAGLAAHERAVVQILARPVTGTRVRTARRAARRIRAGRSTKLASRLLDLITPGGGSRPSSTRAKPVLDNQTSLENAAQDRAIVAKQRGTQYETRVRYAVATLLPEHATGAERAAVHEHLRGRGHAIASAFAAFTEHNYYRRVRLPHPVRAVAERRLNKGDLLSIPELAALAHVPTDEAIPGLQRAGAKAVPPPPGIATEGPGIKPIGVSDSGRPRPVGLRVADARHHVHILGATGSGKSELMARMALEDADAGRGLVVIDPKGDLVTDVLMRLPARLGENVVLFDADSRARPPVLNPLEGPDTARTVDNLVSIFSRVYASSWGPRTEDILRSGLLTLRALPGTPALTDLPKLLTVPAFRARALEQICDDVLAGFWAWYDELSDAARAQVVAPLMNKLRGLLLRPFVRATLTGGRSTVDMSEVLDGGICLVRLGKGALGLDTAKLIGSLVVARTWQAATRRARIPQHERRDCGLYIDECHNFLNLAYPLEDMLAESRGYRMSIVLAHQYLRQLTPELAEGISANARNKIIYAASPEDARTLARHTAPRVTEHDLANLGRFHIAARLVLDSEEAPPFTAVTQKLPPAIPGRAKKIRHLALVNTTPPAEPCVEGRPAAADPRRTT</sequence>
<keyword evidence="7" id="KW-1185">Reference proteome</keyword>
<evidence type="ECO:0000313" key="6">
    <source>
        <dbReference type="EMBL" id="AXB43680.1"/>
    </source>
</evidence>
<dbReference type="PANTHER" id="PTHR30121">
    <property type="entry name" value="UNCHARACTERIZED PROTEIN YJGR-RELATED"/>
    <property type="match status" value="1"/>
</dbReference>
<dbReference type="InterPro" id="IPR032689">
    <property type="entry name" value="TraG-D_C"/>
</dbReference>
<dbReference type="InterPro" id="IPR002789">
    <property type="entry name" value="HerA_central"/>
</dbReference>
<feature type="transmembrane region" description="Helical" evidence="2">
    <location>
        <begin position="27"/>
        <end position="49"/>
    </location>
</feature>
<dbReference type="CDD" id="cd01127">
    <property type="entry name" value="TrwB_TraG_TraD_VirD4"/>
    <property type="match status" value="2"/>
</dbReference>
<name>A0A344L6K6_9PSEU</name>
<dbReference type="Pfam" id="PF12696">
    <property type="entry name" value="TraG-D_C"/>
    <property type="match status" value="1"/>
</dbReference>
<evidence type="ECO:0000259" key="4">
    <source>
        <dbReference type="Pfam" id="PF12696"/>
    </source>
</evidence>
<protein>
    <submittedName>
        <fullName evidence="6">Type VI secretion protein</fullName>
    </submittedName>
</protein>
<feature type="domain" description="TraD/TraG TraM recognition site" evidence="4">
    <location>
        <begin position="669"/>
        <end position="737"/>
    </location>
</feature>
<dbReference type="KEGG" id="aab:A4R43_14990"/>
<dbReference type="PANTHER" id="PTHR30121:SF11">
    <property type="entry name" value="AAA+ ATPASE DOMAIN-CONTAINING PROTEIN"/>
    <property type="match status" value="1"/>
</dbReference>
<evidence type="ECO:0000259" key="5">
    <source>
        <dbReference type="Pfam" id="PF26449"/>
    </source>
</evidence>
<evidence type="ECO:0000256" key="1">
    <source>
        <dbReference type="SAM" id="MobiDB-lite"/>
    </source>
</evidence>
<dbReference type="InterPro" id="IPR027417">
    <property type="entry name" value="P-loop_NTPase"/>
</dbReference>
<feature type="region of interest" description="Disordered" evidence="1">
    <location>
        <begin position="382"/>
        <end position="411"/>
    </location>
</feature>
<dbReference type="EMBL" id="CP015163">
    <property type="protein sequence ID" value="AXB43680.1"/>
    <property type="molecule type" value="Genomic_DNA"/>
</dbReference>
<dbReference type="Gene3D" id="3.40.50.300">
    <property type="entry name" value="P-loop containing nucleotide triphosphate hydrolases"/>
    <property type="match status" value="2"/>
</dbReference>
<dbReference type="Pfam" id="PF26449">
    <property type="entry name" value="DUF8128"/>
    <property type="match status" value="1"/>
</dbReference>
<dbReference type="AlphaFoldDB" id="A0A344L6K6"/>
<keyword evidence="2" id="KW-0472">Membrane</keyword>
<feature type="domain" description="DUF8128" evidence="5">
    <location>
        <begin position="169"/>
        <end position="374"/>
    </location>
</feature>
<dbReference type="InterPro" id="IPR058441">
    <property type="entry name" value="DUF8128"/>
</dbReference>
<keyword evidence="2" id="KW-0812">Transmembrane</keyword>
<dbReference type="RefSeq" id="WP_113692915.1">
    <property type="nucleotide sequence ID" value="NZ_CP015163.1"/>
</dbReference>
<reference evidence="6 7" key="1">
    <citation type="submission" date="2016-04" db="EMBL/GenBank/DDBJ databases">
        <title>Complete genome sequence and analysis of deep-sea sediment isolate, Amycolatopsis sp. WP1.</title>
        <authorList>
            <person name="Wang H."/>
            <person name="Chen S."/>
            <person name="Wu Q."/>
        </authorList>
    </citation>
    <scope>NUCLEOTIDE SEQUENCE [LARGE SCALE GENOMIC DNA]</scope>
    <source>
        <strain evidence="6 7">WP1</strain>
    </source>
</reference>
<keyword evidence="2" id="KW-1133">Transmembrane helix</keyword>
<dbReference type="Pfam" id="PF01935">
    <property type="entry name" value="DUF87"/>
    <property type="match status" value="1"/>
</dbReference>
<gene>
    <name evidence="6" type="ORF">A4R43_14990</name>
</gene>
<organism evidence="6 7">
    <name type="scientific">Amycolatopsis albispora</name>
    <dbReference type="NCBI Taxonomy" id="1804986"/>
    <lineage>
        <taxon>Bacteria</taxon>
        <taxon>Bacillati</taxon>
        <taxon>Actinomycetota</taxon>
        <taxon>Actinomycetes</taxon>
        <taxon>Pseudonocardiales</taxon>
        <taxon>Pseudonocardiaceae</taxon>
        <taxon>Amycolatopsis</taxon>
    </lineage>
</organism>
<dbReference type="InterPro" id="IPR051162">
    <property type="entry name" value="T4SS_component"/>
</dbReference>
<evidence type="ECO:0000256" key="2">
    <source>
        <dbReference type="SAM" id="Phobius"/>
    </source>
</evidence>
<dbReference type="OrthoDB" id="3258326at2"/>
<proteinExistence type="predicted"/>